<organism evidence="1">
    <name type="scientific">Anopheles marajoara</name>
    <dbReference type="NCBI Taxonomy" id="58244"/>
    <lineage>
        <taxon>Eukaryota</taxon>
        <taxon>Metazoa</taxon>
        <taxon>Ecdysozoa</taxon>
        <taxon>Arthropoda</taxon>
        <taxon>Hexapoda</taxon>
        <taxon>Insecta</taxon>
        <taxon>Pterygota</taxon>
        <taxon>Neoptera</taxon>
        <taxon>Endopterygota</taxon>
        <taxon>Diptera</taxon>
        <taxon>Nematocera</taxon>
        <taxon>Culicoidea</taxon>
        <taxon>Culicidae</taxon>
        <taxon>Anophelinae</taxon>
        <taxon>Anopheles</taxon>
    </lineage>
</organism>
<protein>
    <submittedName>
        <fullName evidence="1">Putative secreted protein</fullName>
    </submittedName>
</protein>
<accession>A0A2M4CBV4</accession>
<proteinExistence type="predicted"/>
<sequence>MTSLLLHFHISRVTVSWILNRDFLRRGIKQYVIVPGSLASGRQTSVGATSQRLTTLRVLISIIYQIPATRRCRIHHFWS</sequence>
<dbReference type="EMBL" id="GGFJ01013653">
    <property type="protein sequence ID" value="MBW62794.1"/>
    <property type="molecule type" value="Transcribed_RNA"/>
</dbReference>
<name>A0A2M4CBV4_9DIPT</name>
<reference evidence="1" key="1">
    <citation type="submission" date="2018-01" db="EMBL/GenBank/DDBJ databases">
        <title>An insight into the sialome of Amazonian anophelines.</title>
        <authorList>
            <person name="Ribeiro J.M."/>
            <person name="Scarpassa V."/>
            <person name="Calvo E."/>
        </authorList>
    </citation>
    <scope>NUCLEOTIDE SEQUENCE</scope>
    <source>
        <tissue evidence="1">Salivary glands</tissue>
    </source>
</reference>
<dbReference type="AlphaFoldDB" id="A0A2M4CBV4"/>
<evidence type="ECO:0000313" key="1">
    <source>
        <dbReference type="EMBL" id="MBW62794.1"/>
    </source>
</evidence>